<dbReference type="GO" id="GO:0003677">
    <property type="term" value="F:DNA binding"/>
    <property type="evidence" value="ECO:0007669"/>
    <property type="project" value="InterPro"/>
</dbReference>
<feature type="domain" description="RNA polymerase sigma factor 70 region 4 type 2" evidence="6">
    <location>
        <begin position="144"/>
        <end position="195"/>
    </location>
</feature>
<feature type="domain" description="RNA polymerase sigma-70 region 2" evidence="5">
    <location>
        <begin position="44"/>
        <end position="111"/>
    </location>
</feature>
<dbReference type="Proteomes" id="UP000655208">
    <property type="component" value="Unassembled WGS sequence"/>
</dbReference>
<reference evidence="7" key="2">
    <citation type="submission" date="2020-09" db="EMBL/GenBank/DDBJ databases">
        <authorList>
            <person name="Sun Q."/>
            <person name="Zhou Y."/>
        </authorList>
    </citation>
    <scope>NUCLEOTIDE SEQUENCE</scope>
    <source>
        <strain evidence="7">CGMCC 4.7308</strain>
    </source>
</reference>
<comment type="similarity">
    <text evidence="1">Belongs to the sigma-70 factor family. ECF subfamily.</text>
</comment>
<dbReference type="EMBL" id="BMNA01000003">
    <property type="protein sequence ID" value="GGM01085.1"/>
    <property type="molecule type" value="Genomic_DNA"/>
</dbReference>
<accession>A0A917WG48</accession>
<evidence type="ECO:0000256" key="4">
    <source>
        <dbReference type="ARBA" id="ARBA00023163"/>
    </source>
</evidence>
<evidence type="ECO:0000313" key="7">
    <source>
        <dbReference type="EMBL" id="GGM01085.1"/>
    </source>
</evidence>
<dbReference type="PANTHER" id="PTHR43133">
    <property type="entry name" value="RNA POLYMERASE ECF-TYPE SIGMA FACTO"/>
    <property type="match status" value="1"/>
</dbReference>
<keyword evidence="2" id="KW-0805">Transcription regulation</keyword>
<dbReference type="GO" id="GO:0006352">
    <property type="term" value="P:DNA-templated transcription initiation"/>
    <property type="evidence" value="ECO:0007669"/>
    <property type="project" value="InterPro"/>
</dbReference>
<keyword evidence="4" id="KW-0804">Transcription</keyword>
<evidence type="ECO:0000313" key="8">
    <source>
        <dbReference type="Proteomes" id="UP000655208"/>
    </source>
</evidence>
<dbReference type="Gene3D" id="1.10.10.10">
    <property type="entry name" value="Winged helix-like DNA-binding domain superfamily/Winged helix DNA-binding domain"/>
    <property type="match status" value="1"/>
</dbReference>
<evidence type="ECO:0000259" key="5">
    <source>
        <dbReference type="Pfam" id="PF04542"/>
    </source>
</evidence>
<evidence type="ECO:0000256" key="2">
    <source>
        <dbReference type="ARBA" id="ARBA00023015"/>
    </source>
</evidence>
<dbReference type="InterPro" id="IPR007627">
    <property type="entry name" value="RNA_pol_sigma70_r2"/>
</dbReference>
<dbReference type="InterPro" id="IPR014284">
    <property type="entry name" value="RNA_pol_sigma-70_dom"/>
</dbReference>
<evidence type="ECO:0000259" key="6">
    <source>
        <dbReference type="Pfam" id="PF08281"/>
    </source>
</evidence>
<comment type="caution">
    <text evidence="7">The sequence shown here is derived from an EMBL/GenBank/DDBJ whole genome shotgun (WGS) entry which is preliminary data.</text>
</comment>
<dbReference type="PANTHER" id="PTHR43133:SF66">
    <property type="entry name" value="ECF RNA POLYMERASE SIGMA FACTOR SIGK"/>
    <property type="match status" value="1"/>
</dbReference>
<name>A0A917WG48_9ACTN</name>
<dbReference type="InterPro" id="IPR039425">
    <property type="entry name" value="RNA_pol_sigma-70-like"/>
</dbReference>
<protein>
    <submittedName>
        <fullName evidence="7">RNA polymerase sigma factor SigK</fullName>
    </submittedName>
</protein>
<dbReference type="InterPro" id="IPR036388">
    <property type="entry name" value="WH-like_DNA-bd_sf"/>
</dbReference>
<proteinExistence type="inferred from homology"/>
<reference evidence="7" key="1">
    <citation type="journal article" date="2014" name="Int. J. Syst. Evol. Microbiol.">
        <title>Complete genome sequence of Corynebacterium casei LMG S-19264T (=DSM 44701T), isolated from a smear-ripened cheese.</title>
        <authorList>
            <consortium name="US DOE Joint Genome Institute (JGI-PGF)"/>
            <person name="Walter F."/>
            <person name="Albersmeier A."/>
            <person name="Kalinowski J."/>
            <person name="Ruckert C."/>
        </authorList>
    </citation>
    <scope>NUCLEOTIDE SEQUENCE</scope>
    <source>
        <strain evidence="7">CGMCC 4.7308</strain>
    </source>
</reference>
<dbReference type="Pfam" id="PF08281">
    <property type="entry name" value="Sigma70_r4_2"/>
    <property type="match status" value="1"/>
</dbReference>
<dbReference type="InterPro" id="IPR013249">
    <property type="entry name" value="RNA_pol_sigma70_r4_t2"/>
</dbReference>
<dbReference type="Gene3D" id="1.10.1740.10">
    <property type="match status" value="1"/>
</dbReference>
<gene>
    <name evidence="7" type="ORF">GCM10011594_21450</name>
</gene>
<evidence type="ECO:0000256" key="3">
    <source>
        <dbReference type="ARBA" id="ARBA00023082"/>
    </source>
</evidence>
<keyword evidence="8" id="KW-1185">Reference proteome</keyword>
<dbReference type="AlphaFoldDB" id="A0A917WG48"/>
<dbReference type="SUPFAM" id="SSF88946">
    <property type="entry name" value="Sigma2 domain of RNA polymerase sigma factors"/>
    <property type="match status" value="1"/>
</dbReference>
<dbReference type="RefSeq" id="WP_188941451.1">
    <property type="nucleotide sequence ID" value="NZ_BMNA01000003.1"/>
</dbReference>
<dbReference type="GO" id="GO:0016987">
    <property type="term" value="F:sigma factor activity"/>
    <property type="evidence" value="ECO:0007669"/>
    <property type="project" value="UniProtKB-KW"/>
</dbReference>
<dbReference type="InterPro" id="IPR013324">
    <property type="entry name" value="RNA_pol_sigma_r3/r4-like"/>
</dbReference>
<dbReference type="InterPro" id="IPR013325">
    <property type="entry name" value="RNA_pol_sigma_r2"/>
</dbReference>
<dbReference type="NCBIfam" id="TIGR02937">
    <property type="entry name" value="sigma70-ECF"/>
    <property type="match status" value="1"/>
</dbReference>
<dbReference type="Pfam" id="PF04542">
    <property type="entry name" value="Sigma70_r2"/>
    <property type="match status" value="1"/>
</dbReference>
<keyword evidence="3" id="KW-0731">Sigma factor</keyword>
<organism evidence="7 8">
    <name type="scientific">Nakamurella endophytica</name>
    <dbReference type="NCBI Taxonomy" id="1748367"/>
    <lineage>
        <taxon>Bacteria</taxon>
        <taxon>Bacillati</taxon>
        <taxon>Actinomycetota</taxon>
        <taxon>Actinomycetes</taxon>
        <taxon>Nakamurellales</taxon>
        <taxon>Nakamurellaceae</taxon>
        <taxon>Nakamurella</taxon>
    </lineage>
</organism>
<evidence type="ECO:0000256" key="1">
    <source>
        <dbReference type="ARBA" id="ARBA00010641"/>
    </source>
</evidence>
<dbReference type="SUPFAM" id="SSF88659">
    <property type="entry name" value="Sigma3 and sigma4 domains of RNA polymerase sigma factors"/>
    <property type="match status" value="1"/>
</dbReference>
<sequence>MTSADRSATVVLDRADAASGLGGRTPEQLLGLIAQSDHRAFDELYARFGSSVRRTALAVLRDPSHAEEVAQEVFLHIWRNAADFAAGRGSAVSWIGMLTHSRAVDRVRSTAAARRRDRVDAETGYAREHDSVAEQVLLRHEHAQVRAGLAGLTTLQRQSIELMYFGQLSHEQIGLRLSVPPATVKTRIRDGLVRLRTVVGQSTS</sequence>